<accession>A0A3S2V079</accession>
<name>A0A3S2V079_9SPHI</name>
<dbReference type="Proteomes" id="UP000282759">
    <property type="component" value="Unassembled WGS sequence"/>
</dbReference>
<reference evidence="3 4" key="1">
    <citation type="submission" date="2019-01" db="EMBL/GenBank/DDBJ databases">
        <authorList>
            <person name="Chen W.-M."/>
        </authorList>
    </citation>
    <scope>NUCLEOTIDE SEQUENCE [LARGE SCALE GENOMIC DNA]</scope>
    <source>
        <strain evidence="3 4">YBJ-36</strain>
    </source>
</reference>
<dbReference type="AlphaFoldDB" id="A0A3S2V079"/>
<feature type="region of interest" description="Disordered" evidence="1">
    <location>
        <begin position="22"/>
        <end position="80"/>
    </location>
</feature>
<sequence>MKKAFLISCLGGVLALSACGGSNQQGAAGDSSANANNDTMTADTVIRSTDTSSIGVDHSSTGGTDALTSPNADSAAKKQQ</sequence>
<evidence type="ECO:0000256" key="2">
    <source>
        <dbReference type="SAM" id="SignalP"/>
    </source>
</evidence>
<gene>
    <name evidence="3" type="ORF">EOD41_16455</name>
</gene>
<keyword evidence="2" id="KW-0732">Signal</keyword>
<evidence type="ECO:0008006" key="5">
    <source>
        <dbReference type="Google" id="ProtNLM"/>
    </source>
</evidence>
<feature type="chain" id="PRO_5018691702" description="Entericidin" evidence="2">
    <location>
        <begin position="28"/>
        <end position="80"/>
    </location>
</feature>
<evidence type="ECO:0000313" key="3">
    <source>
        <dbReference type="EMBL" id="RVT98384.1"/>
    </source>
</evidence>
<dbReference type="PROSITE" id="PS51257">
    <property type="entry name" value="PROKAR_LIPOPROTEIN"/>
    <property type="match status" value="1"/>
</dbReference>
<dbReference type="RefSeq" id="WP_127706925.1">
    <property type="nucleotide sequence ID" value="NZ_SACK01000008.1"/>
</dbReference>
<evidence type="ECO:0000313" key="4">
    <source>
        <dbReference type="Proteomes" id="UP000282759"/>
    </source>
</evidence>
<keyword evidence="4" id="KW-1185">Reference proteome</keyword>
<feature type="compositionally biased region" description="Low complexity" evidence="1">
    <location>
        <begin position="24"/>
        <end position="38"/>
    </location>
</feature>
<feature type="signal peptide" evidence="2">
    <location>
        <begin position="1"/>
        <end position="27"/>
    </location>
</feature>
<comment type="caution">
    <text evidence="3">The sequence shown here is derived from an EMBL/GenBank/DDBJ whole genome shotgun (WGS) entry which is preliminary data.</text>
</comment>
<dbReference type="EMBL" id="SACK01000008">
    <property type="protein sequence ID" value="RVT98384.1"/>
    <property type="molecule type" value="Genomic_DNA"/>
</dbReference>
<feature type="compositionally biased region" description="Polar residues" evidence="1">
    <location>
        <begin position="39"/>
        <end position="80"/>
    </location>
</feature>
<proteinExistence type="predicted"/>
<organism evidence="3 4">
    <name type="scientific">Mucilaginibacter limnophilus</name>
    <dbReference type="NCBI Taxonomy" id="1932778"/>
    <lineage>
        <taxon>Bacteria</taxon>
        <taxon>Pseudomonadati</taxon>
        <taxon>Bacteroidota</taxon>
        <taxon>Sphingobacteriia</taxon>
        <taxon>Sphingobacteriales</taxon>
        <taxon>Sphingobacteriaceae</taxon>
        <taxon>Mucilaginibacter</taxon>
    </lineage>
</organism>
<evidence type="ECO:0000256" key="1">
    <source>
        <dbReference type="SAM" id="MobiDB-lite"/>
    </source>
</evidence>
<protein>
    <recommendedName>
        <fullName evidence="5">Entericidin</fullName>
    </recommendedName>
</protein>